<proteinExistence type="predicted"/>
<sequence>MVFGISTACFYPELTEKAAEWIAGAGIPAAEVFFNAPSELAPEFLRKLRDTFQRGGTQVISVHPFTSGLEPLLLFSEYERRFIDGVELYRRYFEAAAYLGASYVVLHGDRKESQSPQTLYFERYARLDEAAKSCGVRLLQENVERCRAGRGDFLAAMKKVLPDALFVLDLKQARRAGEDVLGLLKVLGPSVRHIHMSGCGPEGDCLPLHRGDFDCRGFLRELTNQGFSGSVIVELYRGNYGAYEELSQSVAILERGFQSLEG</sequence>
<dbReference type="InterPro" id="IPR036237">
    <property type="entry name" value="Xyl_isomerase-like_sf"/>
</dbReference>
<dbReference type="GO" id="GO:0016853">
    <property type="term" value="F:isomerase activity"/>
    <property type="evidence" value="ECO:0007669"/>
    <property type="project" value="UniProtKB-KW"/>
</dbReference>
<dbReference type="PANTHER" id="PTHR12110:SF41">
    <property type="entry name" value="INOSOSE DEHYDRATASE"/>
    <property type="match status" value="1"/>
</dbReference>
<accession>A0A9D1FMC3</accession>
<dbReference type="InterPro" id="IPR013022">
    <property type="entry name" value="Xyl_isomerase-like_TIM-brl"/>
</dbReference>
<reference evidence="2" key="2">
    <citation type="journal article" date="2021" name="PeerJ">
        <title>Extensive microbial diversity within the chicken gut microbiome revealed by metagenomics and culture.</title>
        <authorList>
            <person name="Gilroy R."/>
            <person name="Ravi A."/>
            <person name="Getino M."/>
            <person name="Pursley I."/>
            <person name="Horton D.L."/>
            <person name="Alikhan N.F."/>
            <person name="Baker D."/>
            <person name="Gharbi K."/>
            <person name="Hall N."/>
            <person name="Watson M."/>
            <person name="Adriaenssens E.M."/>
            <person name="Foster-Nyarko E."/>
            <person name="Jarju S."/>
            <person name="Secka A."/>
            <person name="Antonio M."/>
            <person name="Oren A."/>
            <person name="Chaudhuri R.R."/>
            <person name="La Ragione R."/>
            <person name="Hildebrand F."/>
            <person name="Pallen M.J."/>
        </authorList>
    </citation>
    <scope>NUCLEOTIDE SEQUENCE</scope>
    <source>
        <strain evidence="2">CHK199-13235</strain>
    </source>
</reference>
<evidence type="ECO:0000259" key="1">
    <source>
        <dbReference type="Pfam" id="PF01261"/>
    </source>
</evidence>
<evidence type="ECO:0000313" key="3">
    <source>
        <dbReference type="Proteomes" id="UP000824002"/>
    </source>
</evidence>
<reference evidence="2" key="1">
    <citation type="submission" date="2020-10" db="EMBL/GenBank/DDBJ databases">
        <authorList>
            <person name="Gilroy R."/>
        </authorList>
    </citation>
    <scope>NUCLEOTIDE SEQUENCE</scope>
    <source>
        <strain evidence="2">CHK199-13235</strain>
    </source>
</reference>
<dbReference type="InterPro" id="IPR050312">
    <property type="entry name" value="IolE/XylAMocC-like"/>
</dbReference>
<gene>
    <name evidence="2" type="ORF">IAB51_05780</name>
</gene>
<dbReference type="Pfam" id="PF01261">
    <property type="entry name" value="AP_endonuc_2"/>
    <property type="match status" value="1"/>
</dbReference>
<dbReference type="Gene3D" id="3.20.20.150">
    <property type="entry name" value="Divalent-metal-dependent TIM barrel enzymes"/>
    <property type="match status" value="1"/>
</dbReference>
<feature type="domain" description="Xylose isomerase-like TIM barrel" evidence="1">
    <location>
        <begin position="20"/>
        <end position="241"/>
    </location>
</feature>
<organism evidence="2 3">
    <name type="scientific">Candidatus Merdivicinus excrementipullorum</name>
    <dbReference type="NCBI Taxonomy" id="2840867"/>
    <lineage>
        <taxon>Bacteria</taxon>
        <taxon>Bacillati</taxon>
        <taxon>Bacillota</taxon>
        <taxon>Clostridia</taxon>
        <taxon>Eubacteriales</taxon>
        <taxon>Oscillospiraceae</taxon>
        <taxon>Oscillospiraceae incertae sedis</taxon>
        <taxon>Candidatus Merdivicinus</taxon>
    </lineage>
</organism>
<protein>
    <submittedName>
        <fullName evidence="2">Sugar phosphate isomerase/epimerase</fullName>
    </submittedName>
</protein>
<dbReference type="EMBL" id="DVJP01000039">
    <property type="protein sequence ID" value="HIS76307.1"/>
    <property type="molecule type" value="Genomic_DNA"/>
</dbReference>
<evidence type="ECO:0000313" key="2">
    <source>
        <dbReference type="EMBL" id="HIS76307.1"/>
    </source>
</evidence>
<dbReference type="PANTHER" id="PTHR12110">
    <property type="entry name" value="HYDROXYPYRUVATE ISOMERASE"/>
    <property type="match status" value="1"/>
</dbReference>
<dbReference type="Proteomes" id="UP000824002">
    <property type="component" value="Unassembled WGS sequence"/>
</dbReference>
<keyword evidence="2" id="KW-0413">Isomerase</keyword>
<name>A0A9D1FMC3_9FIRM</name>
<dbReference type="AlphaFoldDB" id="A0A9D1FMC3"/>
<dbReference type="SUPFAM" id="SSF51658">
    <property type="entry name" value="Xylose isomerase-like"/>
    <property type="match status" value="1"/>
</dbReference>
<comment type="caution">
    <text evidence="2">The sequence shown here is derived from an EMBL/GenBank/DDBJ whole genome shotgun (WGS) entry which is preliminary data.</text>
</comment>